<dbReference type="EMBL" id="JARQZJ010000080">
    <property type="protein sequence ID" value="KAK9882707.1"/>
    <property type="molecule type" value="Genomic_DNA"/>
</dbReference>
<reference evidence="2 3" key="1">
    <citation type="submission" date="2023-03" db="EMBL/GenBank/DDBJ databases">
        <title>Genome insight into feeding habits of ladybird beetles.</title>
        <authorList>
            <person name="Li H.-S."/>
            <person name="Huang Y.-H."/>
            <person name="Pang H."/>
        </authorList>
    </citation>
    <scope>NUCLEOTIDE SEQUENCE [LARGE SCALE GENOMIC DNA]</scope>
    <source>
        <strain evidence="2">SYSU_2023b</strain>
        <tissue evidence="2">Whole body</tissue>
    </source>
</reference>
<evidence type="ECO:0000313" key="3">
    <source>
        <dbReference type="Proteomes" id="UP001431783"/>
    </source>
</evidence>
<name>A0AAW1URY5_9CUCU</name>
<dbReference type="AlphaFoldDB" id="A0AAW1URY5"/>
<gene>
    <name evidence="2" type="ORF">WA026_022758</name>
</gene>
<dbReference type="Proteomes" id="UP001431783">
    <property type="component" value="Unassembled WGS sequence"/>
</dbReference>
<protein>
    <submittedName>
        <fullName evidence="2">Uncharacterized protein</fullName>
    </submittedName>
</protein>
<accession>A0AAW1URY5</accession>
<feature type="compositionally biased region" description="Polar residues" evidence="1">
    <location>
        <begin position="67"/>
        <end position="79"/>
    </location>
</feature>
<feature type="region of interest" description="Disordered" evidence="1">
    <location>
        <begin position="1"/>
        <end position="40"/>
    </location>
</feature>
<feature type="compositionally biased region" description="Basic residues" evidence="1">
    <location>
        <begin position="14"/>
        <end position="23"/>
    </location>
</feature>
<feature type="compositionally biased region" description="Polar residues" evidence="1">
    <location>
        <begin position="92"/>
        <end position="102"/>
    </location>
</feature>
<comment type="caution">
    <text evidence="2">The sequence shown here is derived from an EMBL/GenBank/DDBJ whole genome shotgun (WGS) entry which is preliminary data.</text>
</comment>
<organism evidence="2 3">
    <name type="scientific">Henosepilachna vigintioctopunctata</name>
    <dbReference type="NCBI Taxonomy" id="420089"/>
    <lineage>
        <taxon>Eukaryota</taxon>
        <taxon>Metazoa</taxon>
        <taxon>Ecdysozoa</taxon>
        <taxon>Arthropoda</taxon>
        <taxon>Hexapoda</taxon>
        <taxon>Insecta</taxon>
        <taxon>Pterygota</taxon>
        <taxon>Neoptera</taxon>
        <taxon>Endopterygota</taxon>
        <taxon>Coleoptera</taxon>
        <taxon>Polyphaga</taxon>
        <taxon>Cucujiformia</taxon>
        <taxon>Coccinelloidea</taxon>
        <taxon>Coccinellidae</taxon>
        <taxon>Epilachninae</taxon>
        <taxon>Epilachnini</taxon>
        <taxon>Henosepilachna</taxon>
    </lineage>
</organism>
<proteinExistence type="predicted"/>
<feature type="region of interest" description="Disordered" evidence="1">
    <location>
        <begin position="67"/>
        <end position="102"/>
    </location>
</feature>
<feature type="non-terminal residue" evidence="2">
    <location>
        <position position="1"/>
    </location>
</feature>
<sequence length="102" mass="11968">SVTRLRSLQIVREKKFKKNKKTNNNKTLEAQPRLEPQKKNEKISIEYMEYDASDTESHFPTRIPTIKQTISKGPHNPQNEYVMGNKEMINKKSPTTNFSTRM</sequence>
<evidence type="ECO:0000256" key="1">
    <source>
        <dbReference type="SAM" id="MobiDB-lite"/>
    </source>
</evidence>
<keyword evidence="3" id="KW-1185">Reference proteome</keyword>
<evidence type="ECO:0000313" key="2">
    <source>
        <dbReference type="EMBL" id="KAK9882707.1"/>
    </source>
</evidence>